<dbReference type="EMBL" id="CAJGYO010000019">
    <property type="protein sequence ID" value="CAD6340579.1"/>
    <property type="molecule type" value="Genomic_DNA"/>
</dbReference>
<proteinExistence type="predicted"/>
<gene>
    <name evidence="1" type="ORF">NCGR_LOCUS64677</name>
</gene>
<dbReference type="SUPFAM" id="SSF52047">
    <property type="entry name" value="RNI-like"/>
    <property type="match status" value="1"/>
</dbReference>
<dbReference type="AlphaFoldDB" id="A0A811SJ54"/>
<evidence type="ECO:0000313" key="2">
    <source>
        <dbReference type="Proteomes" id="UP000604825"/>
    </source>
</evidence>
<comment type="caution">
    <text evidence="1">The sequence shown here is derived from an EMBL/GenBank/DDBJ whole genome shotgun (WGS) entry which is preliminary data.</text>
</comment>
<reference evidence="1" key="1">
    <citation type="submission" date="2020-10" db="EMBL/GenBank/DDBJ databases">
        <authorList>
            <person name="Han B."/>
            <person name="Lu T."/>
            <person name="Zhao Q."/>
            <person name="Huang X."/>
            <person name="Zhao Y."/>
        </authorList>
    </citation>
    <scope>NUCLEOTIDE SEQUENCE</scope>
</reference>
<evidence type="ECO:0000313" key="1">
    <source>
        <dbReference type="EMBL" id="CAD6340579.1"/>
    </source>
</evidence>
<dbReference type="OrthoDB" id="695871at2759"/>
<name>A0A811SJ54_9POAL</name>
<dbReference type="Proteomes" id="UP000604825">
    <property type="component" value="Unassembled WGS sequence"/>
</dbReference>
<accession>A0A811SJ54</accession>
<protein>
    <submittedName>
        <fullName evidence="1">Uncharacterized protein</fullName>
    </submittedName>
</protein>
<sequence length="305" mass="34426">MAFFDQGDEEDDFDGVEQAARGVIPHVKWAILNELSNCKFLVVSHNGSDNYVDLWECGVPVMGVMSKRVLWAYQASRFTLCDGALEEVEMEKLAGLSDVFVSVGPQKLSYTNWYWLPSKEMLDLMVELRELNVKGAGNRSMMYLHHCSGSKSRMLKLRVVVSTESFEEDEVVKSTHVLTKSSKDYGITGATNDRDHISSFPNLPNWHILKTIIINGCGQFGSLVELYMSGTSIETLDLSAIQAQNLKRIFLFGCEKLRAILWPHDENKKIKLEVLRIDTTHITWAREDASKKEDSTSGDFTSIES</sequence>
<organism evidence="1 2">
    <name type="scientific">Miscanthus lutarioriparius</name>
    <dbReference type="NCBI Taxonomy" id="422564"/>
    <lineage>
        <taxon>Eukaryota</taxon>
        <taxon>Viridiplantae</taxon>
        <taxon>Streptophyta</taxon>
        <taxon>Embryophyta</taxon>
        <taxon>Tracheophyta</taxon>
        <taxon>Spermatophyta</taxon>
        <taxon>Magnoliopsida</taxon>
        <taxon>Liliopsida</taxon>
        <taxon>Poales</taxon>
        <taxon>Poaceae</taxon>
        <taxon>PACMAD clade</taxon>
        <taxon>Panicoideae</taxon>
        <taxon>Andropogonodae</taxon>
        <taxon>Andropogoneae</taxon>
        <taxon>Saccharinae</taxon>
        <taxon>Miscanthus</taxon>
    </lineage>
</organism>
<keyword evidence="2" id="KW-1185">Reference proteome</keyword>